<comment type="caution">
    <text evidence="1">The sequence shown here is derived from an EMBL/GenBank/DDBJ whole genome shotgun (WGS) entry which is preliminary data.</text>
</comment>
<protein>
    <submittedName>
        <fullName evidence="1">Uncharacterized protein</fullName>
    </submittedName>
</protein>
<evidence type="ECO:0000313" key="2">
    <source>
        <dbReference type="Proteomes" id="UP000003803"/>
    </source>
</evidence>
<organism evidence="1 2">
    <name type="scientific">Anaerotruncus colihominis DSM 17241</name>
    <dbReference type="NCBI Taxonomy" id="445972"/>
    <lineage>
        <taxon>Bacteria</taxon>
        <taxon>Bacillati</taxon>
        <taxon>Bacillota</taxon>
        <taxon>Clostridia</taxon>
        <taxon>Eubacteriales</taxon>
        <taxon>Oscillospiraceae</taxon>
        <taxon>Anaerotruncus</taxon>
    </lineage>
</organism>
<proteinExistence type="predicted"/>
<reference evidence="1" key="1">
    <citation type="submission" date="2007-11" db="EMBL/GenBank/DDBJ databases">
        <authorList>
            <person name="Fulton L."/>
            <person name="Clifton S."/>
            <person name="Fulton B."/>
            <person name="Xu J."/>
            <person name="Minx P."/>
            <person name="Pepin K.H."/>
            <person name="Johnson M."/>
            <person name="Thiruvilangam P."/>
            <person name="Bhonagiri V."/>
            <person name="Nash W.E."/>
            <person name="Mardis E.R."/>
            <person name="Wilson R.K."/>
        </authorList>
    </citation>
    <scope>NUCLEOTIDE SEQUENCE [LARGE SCALE GENOMIC DNA]</scope>
    <source>
        <strain evidence="1">DSM 17241</strain>
    </source>
</reference>
<reference evidence="1" key="2">
    <citation type="submission" date="2013-09" db="EMBL/GenBank/DDBJ databases">
        <title>Draft genome sequence of Anaerotruncus colihominis(DSM 17241).</title>
        <authorList>
            <person name="Sudarsanam P."/>
            <person name="Ley R."/>
            <person name="Guruge J."/>
            <person name="Turnbaugh P.J."/>
            <person name="Mahowald M."/>
            <person name="Liep D."/>
            <person name="Gordon J."/>
        </authorList>
    </citation>
    <scope>NUCLEOTIDE SEQUENCE</scope>
    <source>
        <strain evidence="1">DSM 17241</strain>
    </source>
</reference>
<dbReference type="EMBL" id="ABGD02000007">
    <property type="protein sequence ID" value="EDS12201.1"/>
    <property type="molecule type" value="Genomic_DNA"/>
</dbReference>
<keyword evidence="2" id="KW-1185">Reference proteome</keyword>
<gene>
    <name evidence="1" type="ORF">ANACOL_01044</name>
</gene>
<dbReference type="AlphaFoldDB" id="B0P8F4"/>
<evidence type="ECO:0000313" key="1">
    <source>
        <dbReference type="EMBL" id="EDS12201.1"/>
    </source>
</evidence>
<sequence>MADLLSGGFVLYGLALAKNYTRPISGSQFKKPERTIFDIIRHVFHSQL</sequence>
<dbReference type="HOGENOM" id="CLU_3148783_0_0_9"/>
<dbReference type="Proteomes" id="UP000003803">
    <property type="component" value="Unassembled WGS sequence"/>
</dbReference>
<accession>B0P8F4</accession>
<name>B0P8F4_9FIRM</name>